<dbReference type="InterPro" id="IPR014718">
    <property type="entry name" value="GH-type_carb-bd"/>
</dbReference>
<evidence type="ECO:0000256" key="1">
    <source>
        <dbReference type="ARBA" id="ARBA00001913"/>
    </source>
</evidence>
<dbReference type="EMBL" id="CP120682">
    <property type="protein sequence ID" value="WKN39000.1"/>
    <property type="molecule type" value="Genomic_DNA"/>
</dbReference>
<feature type="signal peptide" evidence="4">
    <location>
        <begin position="1"/>
        <end position="19"/>
    </location>
</feature>
<evidence type="ECO:0000256" key="3">
    <source>
        <dbReference type="ARBA" id="ARBA00022837"/>
    </source>
</evidence>
<reference evidence="5" key="1">
    <citation type="journal article" date="2023" name="Comput. Struct. Biotechnol. J.">
        <title>Discovery of a novel marine Bacteroidetes with a rich repertoire of carbohydrate-active enzymes.</title>
        <authorList>
            <person name="Chen B."/>
            <person name="Liu G."/>
            <person name="Chen Q."/>
            <person name="Wang H."/>
            <person name="Liu L."/>
            <person name="Tang K."/>
        </authorList>
    </citation>
    <scope>NUCLEOTIDE SEQUENCE</scope>
    <source>
        <strain evidence="5">TK19036</strain>
    </source>
</reference>
<sequence length="321" mass="36129">MTRTTLFLGLLFLPLLAAAQGYPEATIKNKHLQATLYLPDTEQGYYRSTRFDWSGVIGSLEYEGHQYFGNWKDQHSPTNPESISGPVEAFAPIGFEEAEAGAPFLIIGVGMLKKPSDEPYQFMAQYEIVNAGQWKVKKKKDQITFVQKLESEEGYAYEYTKTVRFIPGKPQMVLEHRLKNTGKKPLETTVYNHNFFIIDGEPTGPNIVTSFPFSVQAEGRGFGDIIVAQDSSLMYQRPLTDKENVYTDGLQGFGPTADDYDIRIENTKTGAGVHITADQPLLKFVYWACATTACPEPYLQVKAAPGEDFTWNITYEFFTTE</sequence>
<proteinExistence type="predicted"/>
<comment type="subunit">
    <text evidence="2">Monomer.</text>
</comment>
<dbReference type="SUPFAM" id="SSF74650">
    <property type="entry name" value="Galactose mutarotase-like"/>
    <property type="match status" value="1"/>
</dbReference>
<dbReference type="AlphaFoldDB" id="A0AA49GTQ8"/>
<protein>
    <recommendedName>
        <fullName evidence="6">DUF4198 domain-containing protein</fullName>
    </recommendedName>
</protein>
<dbReference type="InterPro" id="IPR011013">
    <property type="entry name" value="Gal_mutarotase_sf_dom"/>
</dbReference>
<feature type="chain" id="PRO_5041290420" description="DUF4198 domain-containing protein" evidence="4">
    <location>
        <begin position="20"/>
        <end position="321"/>
    </location>
</feature>
<name>A0AA49GTQ8_9BACT</name>
<evidence type="ECO:0000256" key="4">
    <source>
        <dbReference type="SAM" id="SignalP"/>
    </source>
</evidence>
<organism evidence="5">
    <name type="scientific">Roseihalotalea indica</name>
    <dbReference type="NCBI Taxonomy" id="2867963"/>
    <lineage>
        <taxon>Bacteria</taxon>
        <taxon>Pseudomonadati</taxon>
        <taxon>Bacteroidota</taxon>
        <taxon>Cytophagia</taxon>
        <taxon>Cytophagales</taxon>
        <taxon>Catalimonadaceae</taxon>
        <taxon>Roseihalotalea</taxon>
    </lineage>
</organism>
<gene>
    <name evidence="5" type="ORF">K4G66_09830</name>
</gene>
<evidence type="ECO:0000313" key="5">
    <source>
        <dbReference type="EMBL" id="WKN39000.1"/>
    </source>
</evidence>
<evidence type="ECO:0000256" key="2">
    <source>
        <dbReference type="ARBA" id="ARBA00011245"/>
    </source>
</evidence>
<reference evidence="5" key="2">
    <citation type="journal article" date="2024" name="Antonie Van Leeuwenhoek">
        <title>Roseihalotalea indica gen. nov., sp. nov., a halophilic Bacteroidetes from mesopelagic Southwest Indian Ocean with higher carbohydrate metabolic potential.</title>
        <authorList>
            <person name="Chen B."/>
            <person name="Zhang M."/>
            <person name="Lin D."/>
            <person name="Ye J."/>
            <person name="Tang K."/>
        </authorList>
    </citation>
    <scope>NUCLEOTIDE SEQUENCE</scope>
    <source>
        <strain evidence="5">TK19036</strain>
    </source>
</reference>
<keyword evidence="4" id="KW-0732">Signal</keyword>
<dbReference type="GO" id="GO:0003824">
    <property type="term" value="F:catalytic activity"/>
    <property type="evidence" value="ECO:0007669"/>
    <property type="project" value="InterPro"/>
</dbReference>
<comment type="cofactor">
    <cofactor evidence="1">
        <name>Ca(2+)</name>
        <dbReference type="ChEBI" id="CHEBI:29108"/>
    </cofactor>
</comment>
<dbReference type="GO" id="GO:0030246">
    <property type="term" value="F:carbohydrate binding"/>
    <property type="evidence" value="ECO:0007669"/>
    <property type="project" value="InterPro"/>
</dbReference>
<accession>A0AA49GTQ8</accession>
<keyword evidence="3" id="KW-0106">Calcium</keyword>
<dbReference type="GO" id="GO:0005975">
    <property type="term" value="P:carbohydrate metabolic process"/>
    <property type="evidence" value="ECO:0007669"/>
    <property type="project" value="InterPro"/>
</dbReference>
<evidence type="ECO:0008006" key="6">
    <source>
        <dbReference type="Google" id="ProtNLM"/>
    </source>
</evidence>
<dbReference type="Gene3D" id="2.70.98.10">
    <property type="match status" value="1"/>
</dbReference>